<reference evidence="2" key="1">
    <citation type="submission" date="2021-03" db="EMBL/GenBank/DDBJ databases">
        <authorList>
            <person name="Ping X."/>
        </authorList>
    </citation>
    <scope>NUCLEOTIDE SEQUENCE</scope>
    <source>
        <strain evidence="2">E313</strain>
    </source>
</reference>
<dbReference type="SUPFAM" id="SSF56436">
    <property type="entry name" value="C-type lectin-like"/>
    <property type="match status" value="1"/>
</dbReference>
<dbReference type="PANTHER" id="PTHR23150">
    <property type="entry name" value="SULFATASE MODIFYING FACTOR 1, 2"/>
    <property type="match status" value="1"/>
</dbReference>
<evidence type="ECO:0000259" key="1">
    <source>
        <dbReference type="Pfam" id="PF03781"/>
    </source>
</evidence>
<dbReference type="EMBL" id="JAFMPT010000015">
    <property type="protein sequence ID" value="MCC1485093.1"/>
    <property type="molecule type" value="Genomic_DNA"/>
</dbReference>
<proteinExistence type="predicted"/>
<gene>
    <name evidence="2" type="ORF">J1C55_10870</name>
</gene>
<evidence type="ECO:0000313" key="2">
    <source>
        <dbReference type="EMBL" id="MCC1485093.1"/>
    </source>
</evidence>
<dbReference type="InterPro" id="IPR016187">
    <property type="entry name" value="CTDL_fold"/>
</dbReference>
<comment type="caution">
    <text evidence="2">The sequence shown here is derived from an EMBL/GenBank/DDBJ whole genome shotgun (WGS) entry which is preliminary data.</text>
</comment>
<sequence>MRVKLVVFISVLYLGCVSDSKETISEGMIYIPNKPSSINAFFMDETEVTNAQFSRFVEATGYITIAERPIIWEELSKDLPKGTPKPADSLLQPGSLVFQQTKTLVPLNDPTIWWKFTLGANWKHPNGPEDNLKGKDNHPVIHIAWEDATAYAKWVGKRLPTEQEWEWAARGGIDNALYPWGNEDINKGKPKANFWQGLFPHINNMNDGYLTSAPVKSFPPNNYGLYDMAGNVWEWCQDNYNNTSERVMKGGSFLCNDDYCSGYQTYNRMSSTPDTGLSHTGFRCVKSIPTEL</sequence>
<dbReference type="Proteomes" id="UP000778797">
    <property type="component" value="Unassembled WGS sequence"/>
</dbReference>
<dbReference type="Gene3D" id="3.90.1580.10">
    <property type="entry name" value="paralog of FGE (formylglycine-generating enzyme)"/>
    <property type="match status" value="1"/>
</dbReference>
<dbReference type="Pfam" id="PF03781">
    <property type="entry name" value="FGE-sulfatase"/>
    <property type="match status" value="1"/>
</dbReference>
<reference evidence="2" key="2">
    <citation type="submission" date="2021-10" db="EMBL/GenBank/DDBJ databases">
        <title>Genome of Winogradskyella sp. E313.</title>
        <authorList>
            <person name="Zhou Y."/>
        </authorList>
    </citation>
    <scope>NUCLEOTIDE SEQUENCE</scope>
    <source>
        <strain evidence="2">E313</strain>
    </source>
</reference>
<organism evidence="2 3">
    <name type="scientific">Winogradskyella immobilis</name>
    <dbReference type="NCBI Taxonomy" id="2816852"/>
    <lineage>
        <taxon>Bacteria</taxon>
        <taxon>Pseudomonadati</taxon>
        <taxon>Bacteroidota</taxon>
        <taxon>Flavobacteriia</taxon>
        <taxon>Flavobacteriales</taxon>
        <taxon>Flavobacteriaceae</taxon>
        <taxon>Winogradskyella</taxon>
    </lineage>
</organism>
<dbReference type="InterPro" id="IPR042095">
    <property type="entry name" value="SUMF_sf"/>
</dbReference>
<feature type="domain" description="Sulfatase-modifying factor enzyme-like" evidence="1">
    <location>
        <begin position="37"/>
        <end position="286"/>
    </location>
</feature>
<dbReference type="PANTHER" id="PTHR23150:SF19">
    <property type="entry name" value="FORMYLGLYCINE-GENERATING ENZYME"/>
    <property type="match status" value="1"/>
</dbReference>
<protein>
    <submittedName>
        <fullName evidence="2">Formylglycine-generating enzyme family protein</fullName>
    </submittedName>
</protein>
<keyword evidence="3" id="KW-1185">Reference proteome</keyword>
<dbReference type="InterPro" id="IPR005532">
    <property type="entry name" value="SUMF_dom"/>
</dbReference>
<dbReference type="InterPro" id="IPR051043">
    <property type="entry name" value="Sulfatase_Mod_Factor_Kinase"/>
</dbReference>
<evidence type="ECO:0000313" key="3">
    <source>
        <dbReference type="Proteomes" id="UP000778797"/>
    </source>
</evidence>
<accession>A0ABS8EPE7</accession>
<dbReference type="RefSeq" id="WP_227477586.1">
    <property type="nucleotide sequence ID" value="NZ_JAFMPT010000015.1"/>
</dbReference>
<name>A0ABS8EPE7_9FLAO</name>